<feature type="transmembrane region" description="Helical" evidence="1">
    <location>
        <begin position="18"/>
        <end position="38"/>
    </location>
</feature>
<evidence type="ECO:0000313" key="2">
    <source>
        <dbReference type="EMBL" id="RZC52222.1"/>
    </source>
</evidence>
<organism evidence="2 3">
    <name type="scientific">Papaver somniferum</name>
    <name type="common">Opium poppy</name>
    <dbReference type="NCBI Taxonomy" id="3469"/>
    <lineage>
        <taxon>Eukaryota</taxon>
        <taxon>Viridiplantae</taxon>
        <taxon>Streptophyta</taxon>
        <taxon>Embryophyta</taxon>
        <taxon>Tracheophyta</taxon>
        <taxon>Spermatophyta</taxon>
        <taxon>Magnoliopsida</taxon>
        <taxon>Ranunculales</taxon>
        <taxon>Papaveraceae</taxon>
        <taxon>Papaveroideae</taxon>
        <taxon>Papaver</taxon>
    </lineage>
</organism>
<dbReference type="Proteomes" id="UP000316621">
    <property type="component" value="Chromosome 2"/>
</dbReference>
<dbReference type="AlphaFoldDB" id="A0A4Y7IWY0"/>
<keyword evidence="1" id="KW-0812">Transmembrane</keyword>
<keyword evidence="3" id="KW-1185">Reference proteome</keyword>
<evidence type="ECO:0000313" key="3">
    <source>
        <dbReference type="Proteomes" id="UP000316621"/>
    </source>
</evidence>
<evidence type="ECO:0000256" key="1">
    <source>
        <dbReference type="SAM" id="Phobius"/>
    </source>
</evidence>
<accession>A0A4Y7IWY0</accession>
<gene>
    <name evidence="2" type="ORF">C5167_020651</name>
</gene>
<keyword evidence="1" id="KW-1133">Transmembrane helix</keyword>
<reference evidence="2 3" key="1">
    <citation type="journal article" date="2018" name="Science">
        <title>The opium poppy genome and morphinan production.</title>
        <authorList>
            <person name="Guo L."/>
            <person name="Winzer T."/>
            <person name="Yang X."/>
            <person name="Li Y."/>
            <person name="Ning Z."/>
            <person name="He Z."/>
            <person name="Teodor R."/>
            <person name="Lu Y."/>
            <person name="Bowser T.A."/>
            <person name="Graham I.A."/>
            <person name="Ye K."/>
        </authorList>
    </citation>
    <scope>NUCLEOTIDE SEQUENCE [LARGE SCALE GENOMIC DNA]</scope>
    <source>
        <strain evidence="3">cv. HN1</strain>
        <tissue evidence="2">Leaves</tissue>
    </source>
</reference>
<name>A0A4Y7IWY0_PAPSO</name>
<dbReference type="Gramene" id="RZC52222">
    <property type="protein sequence ID" value="RZC52222"/>
    <property type="gene ID" value="C5167_020651"/>
</dbReference>
<dbReference type="EMBL" id="CM010716">
    <property type="protein sequence ID" value="RZC52222.1"/>
    <property type="molecule type" value="Genomic_DNA"/>
</dbReference>
<sequence length="84" mass="9328">MVVLLGSGCLWWWLEAVWWWWLAVTATKVVGGGGATVVSGGGGCRRRWLTVDGGSGRWRSTTRKPSATDYEFQYLLNIIETHGL</sequence>
<protein>
    <submittedName>
        <fullName evidence="2">Uncharacterized protein</fullName>
    </submittedName>
</protein>
<proteinExistence type="predicted"/>
<keyword evidence="1" id="KW-0472">Membrane</keyword>